<dbReference type="PANTHER" id="PTHR10434:SF11">
    <property type="entry name" value="1-ACYL-SN-GLYCEROL-3-PHOSPHATE ACYLTRANSFERASE"/>
    <property type="match status" value="1"/>
</dbReference>
<feature type="compositionally biased region" description="Low complexity" evidence="3">
    <location>
        <begin position="249"/>
        <end position="270"/>
    </location>
</feature>
<dbReference type="CDD" id="cd07989">
    <property type="entry name" value="LPLAT_AGPAT-like"/>
    <property type="match status" value="1"/>
</dbReference>
<dbReference type="InterPro" id="IPR002123">
    <property type="entry name" value="Plipid/glycerol_acylTrfase"/>
</dbReference>
<keyword evidence="1" id="KW-0808">Transferase</keyword>
<dbReference type="Proteomes" id="UP000313948">
    <property type="component" value="Chromosome"/>
</dbReference>
<evidence type="ECO:0000313" key="5">
    <source>
        <dbReference type="EMBL" id="QDB79466.1"/>
    </source>
</evidence>
<dbReference type="SUPFAM" id="SSF69593">
    <property type="entry name" value="Glycerol-3-phosphate (1)-acyltransferase"/>
    <property type="match status" value="1"/>
</dbReference>
<proteinExistence type="predicted"/>
<evidence type="ECO:0000256" key="2">
    <source>
        <dbReference type="ARBA" id="ARBA00023315"/>
    </source>
</evidence>
<evidence type="ECO:0000256" key="3">
    <source>
        <dbReference type="SAM" id="MobiDB-lite"/>
    </source>
</evidence>
<dbReference type="Pfam" id="PF01553">
    <property type="entry name" value="Acyltransferase"/>
    <property type="match status" value="1"/>
</dbReference>
<evidence type="ECO:0000313" key="6">
    <source>
        <dbReference type="Proteomes" id="UP000313948"/>
    </source>
</evidence>
<evidence type="ECO:0000259" key="4">
    <source>
        <dbReference type="SMART" id="SM00563"/>
    </source>
</evidence>
<organism evidence="5 6">
    <name type="scientific">Georgenia wutianyii</name>
    <dbReference type="NCBI Taxonomy" id="2585135"/>
    <lineage>
        <taxon>Bacteria</taxon>
        <taxon>Bacillati</taxon>
        <taxon>Actinomycetota</taxon>
        <taxon>Actinomycetes</taxon>
        <taxon>Micrococcales</taxon>
        <taxon>Bogoriellaceae</taxon>
        <taxon>Georgenia</taxon>
    </lineage>
</organism>
<keyword evidence="6" id="KW-1185">Reference proteome</keyword>
<evidence type="ECO:0000256" key="1">
    <source>
        <dbReference type="ARBA" id="ARBA00022679"/>
    </source>
</evidence>
<accession>A0ABX5VP61</accession>
<dbReference type="GO" id="GO:0016746">
    <property type="term" value="F:acyltransferase activity"/>
    <property type="evidence" value="ECO:0007669"/>
    <property type="project" value="UniProtKB-KW"/>
</dbReference>
<name>A0ABX5VP61_9MICO</name>
<feature type="domain" description="Phospholipid/glycerol acyltransferase" evidence="4">
    <location>
        <begin position="58"/>
        <end position="177"/>
    </location>
</feature>
<protein>
    <submittedName>
        <fullName evidence="5">1-acyl-sn-glycerol-3-phosphate acyltransferase</fullName>
    </submittedName>
</protein>
<feature type="region of interest" description="Disordered" evidence="3">
    <location>
        <begin position="249"/>
        <end position="311"/>
    </location>
</feature>
<dbReference type="PANTHER" id="PTHR10434">
    <property type="entry name" value="1-ACYL-SN-GLYCEROL-3-PHOSPHATE ACYLTRANSFERASE"/>
    <property type="match status" value="1"/>
</dbReference>
<dbReference type="SMART" id="SM00563">
    <property type="entry name" value="PlsC"/>
    <property type="match status" value="1"/>
</dbReference>
<gene>
    <name evidence="5" type="ORF">FE251_08840</name>
</gene>
<keyword evidence="2 5" id="KW-0012">Acyltransferase</keyword>
<reference evidence="5 6" key="1">
    <citation type="submission" date="2019-05" db="EMBL/GenBank/DDBJ databases">
        <title>Georgenia *** sp. nov., and Georgenia *** sp. nov., isolated from the intestinal contents of plateau pika (Ochotona curzoniae) in the Qinghai-Tibet plateau of China.</title>
        <authorList>
            <person name="Tian Z."/>
        </authorList>
    </citation>
    <scope>NUCLEOTIDE SEQUENCE [LARGE SCALE GENOMIC DNA]</scope>
    <source>
        <strain evidence="5 6">Z294</strain>
    </source>
</reference>
<sequence>MRSTLECKGAHGRPDAGARRKGDLVFYGLVKATLGTTLRVFYQPWIRGAEHVPDHGAAILASNHLAVIDSFFLPLMLRRSVVFLGKQDYFTGSGVKGKLVAGFMRGVGTIPVDRSGGKASEAALNTGLRRLQEGELFGIYPEGTRSPDGRLYRGKTGVARLALQSGAPVIPVAMIGTNIAQPIGTRIPRLRPIGVVIGEPLDFSRYAGLEDDRFVLRSVTDEIMYEIMRLSGQEYVDQYAATVKAKAKAAAGRPSGGPAAPGGRRVPATGVPEPTEQELVHGKELLEAAAQEADEGEDHGPIGDQPPSSAG</sequence>
<dbReference type="EMBL" id="CP040899">
    <property type="protein sequence ID" value="QDB79466.1"/>
    <property type="molecule type" value="Genomic_DNA"/>
</dbReference>